<dbReference type="InterPro" id="IPR011042">
    <property type="entry name" value="6-blade_b-propeller_TolB-like"/>
</dbReference>
<dbReference type="InterPro" id="IPR036770">
    <property type="entry name" value="Ankyrin_rpt-contain_sf"/>
</dbReference>
<evidence type="ECO:0000313" key="5">
    <source>
        <dbReference type="Proteomes" id="UP000276603"/>
    </source>
</evidence>
<evidence type="ECO:0000313" key="4">
    <source>
        <dbReference type="EMBL" id="RKN78517.1"/>
    </source>
</evidence>
<dbReference type="Pfam" id="PF07676">
    <property type="entry name" value="PD40"/>
    <property type="match status" value="3"/>
</dbReference>
<dbReference type="OrthoDB" id="9809364at2"/>
<dbReference type="PROSITE" id="PS50088">
    <property type="entry name" value="ANK_REPEAT"/>
    <property type="match status" value="2"/>
</dbReference>
<comment type="caution">
    <text evidence="4">The sequence shown here is derived from an EMBL/GenBank/DDBJ whole genome shotgun (WGS) entry which is preliminary data.</text>
</comment>
<dbReference type="InterPro" id="IPR002110">
    <property type="entry name" value="Ankyrin_rpt"/>
</dbReference>
<protein>
    <submittedName>
        <fullName evidence="4">Uncharacterized protein</fullName>
    </submittedName>
</protein>
<dbReference type="PANTHER" id="PTHR24180">
    <property type="entry name" value="CYCLIN-DEPENDENT KINASE INHIBITOR 2C-RELATED"/>
    <property type="match status" value="1"/>
</dbReference>
<dbReference type="SMART" id="SM00248">
    <property type="entry name" value="ANK"/>
    <property type="match status" value="4"/>
</dbReference>
<evidence type="ECO:0000256" key="3">
    <source>
        <dbReference type="PROSITE-ProRule" id="PRU00023"/>
    </source>
</evidence>
<dbReference type="Pfam" id="PF12796">
    <property type="entry name" value="Ank_2"/>
    <property type="match status" value="1"/>
</dbReference>
<dbReference type="Gene3D" id="1.25.40.20">
    <property type="entry name" value="Ankyrin repeat-containing domain"/>
    <property type="match status" value="1"/>
</dbReference>
<feature type="repeat" description="ANK" evidence="3">
    <location>
        <begin position="168"/>
        <end position="200"/>
    </location>
</feature>
<proteinExistence type="predicted"/>
<dbReference type="InterPro" id="IPR051637">
    <property type="entry name" value="Ank_repeat_dom-contain_49"/>
</dbReference>
<dbReference type="PROSITE" id="PS50297">
    <property type="entry name" value="ANK_REP_REGION"/>
    <property type="match status" value="2"/>
</dbReference>
<name>A0A3B0C3W3_9FLAO</name>
<accession>A0A3B0C3W3</accession>
<dbReference type="SUPFAM" id="SSF48403">
    <property type="entry name" value="Ankyrin repeat"/>
    <property type="match status" value="1"/>
</dbReference>
<dbReference type="Proteomes" id="UP000276603">
    <property type="component" value="Unassembled WGS sequence"/>
</dbReference>
<dbReference type="InterPro" id="IPR011659">
    <property type="entry name" value="WD40"/>
</dbReference>
<dbReference type="PANTHER" id="PTHR24180:SF45">
    <property type="entry name" value="POLY [ADP-RIBOSE] POLYMERASE TANKYRASE"/>
    <property type="match status" value="1"/>
</dbReference>
<keyword evidence="5" id="KW-1185">Reference proteome</keyword>
<sequence>MLAFGKLEIKDTIIIVISKMNNKKILLILLLLTSLPTMAQNLFRTTCQGNLDKLDSLLAHQDVNLQDDRGRSLLHWALGCKKKEAFDFLIEKGIDINLEDNEKRTPMYVAVNFNDEYSFDRLQKLQPNNSWIQNYGTALLERAVLNKDTRFVEKLVRLGIDSNTKNERGSTPLEIAKRLGADDIYGLLLSLGADESEVRSIVIKGEYMGQKPPGTVPKLFAPNFISTEESEFGSVFNTEGAEFYFGVDVNGKSEIRYSKVTNNQWSKPETIFSHERYGYNDPFLSNDENRLYFISKRALDGIGEPKDVDIWYAEKEKKGWSQPINAGTNINTKGNEYYISFTKEGSLYFSSNGHNPNKTDYDIYYSRNVNGTYQKPVVLNDNINTADYEADVFVSPDESYIIFCSTRVSGYGRGDLYISFKDEDGTWTKAVNMGEAINTKNYEYCPFVTKDGKYLFYTSNQDIYWVSTEVIHEIKENSR</sequence>
<organism evidence="4 5">
    <name type="scientific">Ulvibacterium marinum</name>
    <dbReference type="NCBI Taxonomy" id="2419782"/>
    <lineage>
        <taxon>Bacteria</taxon>
        <taxon>Pseudomonadati</taxon>
        <taxon>Bacteroidota</taxon>
        <taxon>Flavobacteriia</taxon>
        <taxon>Flavobacteriales</taxon>
        <taxon>Flavobacteriaceae</taxon>
        <taxon>Ulvibacterium</taxon>
    </lineage>
</organism>
<gene>
    <name evidence="4" type="ORF">D7Z94_20090</name>
</gene>
<feature type="repeat" description="ANK" evidence="3">
    <location>
        <begin position="69"/>
        <end position="101"/>
    </location>
</feature>
<evidence type="ECO:0000256" key="1">
    <source>
        <dbReference type="ARBA" id="ARBA00022737"/>
    </source>
</evidence>
<dbReference type="RefSeq" id="WP_120713423.1">
    <property type="nucleotide sequence ID" value="NZ_RBCJ01000004.1"/>
</dbReference>
<dbReference type="Gene3D" id="2.120.10.30">
    <property type="entry name" value="TolB, C-terminal domain"/>
    <property type="match status" value="1"/>
</dbReference>
<dbReference type="AlphaFoldDB" id="A0A3B0C3W3"/>
<dbReference type="SUPFAM" id="SSF82171">
    <property type="entry name" value="DPP6 N-terminal domain-like"/>
    <property type="match status" value="1"/>
</dbReference>
<evidence type="ECO:0000256" key="2">
    <source>
        <dbReference type="ARBA" id="ARBA00023043"/>
    </source>
</evidence>
<reference evidence="4 5" key="1">
    <citation type="submission" date="2018-10" db="EMBL/GenBank/DDBJ databases">
        <title>Ulvibacterium marinum gen. nov., sp. nov., a novel marine bacterium of the family Flavobacteriaceae, isolated from a culture of the green alga Ulva prolifera.</title>
        <authorList>
            <person name="Zhang Z."/>
        </authorList>
    </citation>
    <scope>NUCLEOTIDE SEQUENCE [LARGE SCALE GENOMIC DNA]</scope>
    <source>
        <strain evidence="4 5">CCMM003</strain>
    </source>
</reference>
<keyword evidence="2 3" id="KW-0040">ANK repeat</keyword>
<keyword evidence="1" id="KW-0677">Repeat</keyword>
<dbReference type="EMBL" id="RBCJ01000004">
    <property type="protein sequence ID" value="RKN78517.1"/>
    <property type="molecule type" value="Genomic_DNA"/>
</dbReference>